<dbReference type="InterPro" id="IPR015882">
    <property type="entry name" value="HEX_bac_N"/>
</dbReference>
<protein>
    <recommendedName>
        <fullName evidence="3">beta-N-acetylhexosaminidase</fullName>
        <ecNumber evidence="3">3.2.1.52</ecNumber>
    </recommendedName>
</protein>
<dbReference type="GO" id="GO:0005975">
    <property type="term" value="P:carbohydrate metabolic process"/>
    <property type="evidence" value="ECO:0007669"/>
    <property type="project" value="InterPro"/>
</dbReference>
<dbReference type="GO" id="GO:0016020">
    <property type="term" value="C:membrane"/>
    <property type="evidence" value="ECO:0007669"/>
    <property type="project" value="TreeGrafter"/>
</dbReference>
<reference evidence="9 10" key="1">
    <citation type="submission" date="2016-11" db="EMBL/GenBank/DDBJ databases">
        <authorList>
            <person name="Jaros S."/>
            <person name="Januszkiewicz K."/>
            <person name="Wedrychowicz H."/>
        </authorList>
    </citation>
    <scope>NUCLEOTIDE SEQUENCE [LARGE SCALE GENOMIC DNA]</scope>
    <source>
        <strain evidence="9 10">DSM 27406</strain>
    </source>
</reference>
<keyword evidence="5" id="KW-0326">Glycosidase</keyword>
<dbReference type="Pfam" id="PF02838">
    <property type="entry name" value="Glyco_hydro_20b"/>
    <property type="match status" value="1"/>
</dbReference>
<keyword evidence="10" id="KW-1185">Reference proteome</keyword>
<dbReference type="PRINTS" id="PR00738">
    <property type="entry name" value="GLHYDRLASE20"/>
</dbReference>
<organism evidence="9 10">
    <name type="scientific">Chitinophaga jiangningensis</name>
    <dbReference type="NCBI Taxonomy" id="1419482"/>
    <lineage>
        <taxon>Bacteria</taxon>
        <taxon>Pseudomonadati</taxon>
        <taxon>Bacteroidota</taxon>
        <taxon>Chitinophagia</taxon>
        <taxon>Chitinophagales</taxon>
        <taxon>Chitinophagaceae</taxon>
        <taxon>Chitinophaga</taxon>
    </lineage>
</organism>
<feature type="domain" description="Beta-hexosaminidase bacterial type N-terminal" evidence="8">
    <location>
        <begin position="24"/>
        <end position="145"/>
    </location>
</feature>
<sequence length="524" mass="58907">MQTIFQRLAALSILLGATIQLYAVNIIPMPAEVKENGTIFTLSPSTTISGNSPAEAAYLQAALEQTTGLHLPTNGKGQTNNIRLEVNSKLLTQLGQEGYTLHSDAKGVLIRAATAGGVFYGVQSMRQLVATNGNVHTITGVDITDKPRFGWRSFMLDEARHFQGTAAVKQLLEEMSVLKMNTFHWHLTDDQGWRIEIKKYPLLAQVGSHRDSSQTAFNSKVYRVVKHEGFYTQEQIRDIIQYAAARHITIVPEIEMPGHASAAIAAYPWLGTRHEQIAVPAQFGVHYNVFNVTDPKVITFLQDVLQEVMGLFPSRVIHIGGDEVKYDQWKADSGVVRYMRAHQLNSPADLQIAFTNSISNFLAGRNRRMMGWNEIMGIKLHEYNDAKDVAGKEKLAPGTIVQFWKGDLSLIRDAVSKGYDVVNSYHSFTYLDYDFKLDKAYSFDPVPNGLESQYENKILGSGCQMWGEFLPDVKTMTSRVFPRLAAYAEAGWTSTGNKDYERFKKGLPFFYERWEKAGIIFQRQ</sequence>
<dbReference type="STRING" id="1419482.SAMN05444266_109294"/>
<dbReference type="InterPro" id="IPR015883">
    <property type="entry name" value="Glyco_hydro_20_cat"/>
</dbReference>
<dbReference type="AlphaFoldDB" id="A0A1M7KFP6"/>
<evidence type="ECO:0000256" key="2">
    <source>
        <dbReference type="ARBA" id="ARBA00006285"/>
    </source>
</evidence>
<comment type="similarity">
    <text evidence="2">Belongs to the glycosyl hydrolase 20 family.</text>
</comment>
<feature type="domain" description="Glycoside hydrolase family 20 catalytic" evidence="7">
    <location>
        <begin position="149"/>
        <end position="494"/>
    </location>
</feature>
<dbReference type="PANTHER" id="PTHR22600:SF57">
    <property type="entry name" value="BETA-N-ACETYLHEXOSAMINIDASE"/>
    <property type="match status" value="1"/>
</dbReference>
<dbReference type="InterPro" id="IPR029018">
    <property type="entry name" value="Hex-like_dom2"/>
</dbReference>
<feature type="active site" description="Proton donor" evidence="6">
    <location>
        <position position="323"/>
    </location>
</feature>
<proteinExistence type="inferred from homology"/>
<dbReference type="GO" id="GO:0030203">
    <property type="term" value="P:glycosaminoglycan metabolic process"/>
    <property type="evidence" value="ECO:0007669"/>
    <property type="project" value="TreeGrafter"/>
</dbReference>
<accession>A0A1M7KFP6</accession>
<dbReference type="SUPFAM" id="SSF55545">
    <property type="entry name" value="beta-N-acetylhexosaminidase-like domain"/>
    <property type="match status" value="1"/>
</dbReference>
<evidence type="ECO:0000256" key="3">
    <source>
        <dbReference type="ARBA" id="ARBA00012663"/>
    </source>
</evidence>
<dbReference type="InterPro" id="IPR025705">
    <property type="entry name" value="Beta_hexosaminidase_sua/sub"/>
</dbReference>
<evidence type="ECO:0000313" key="9">
    <source>
        <dbReference type="EMBL" id="SHM64094.1"/>
    </source>
</evidence>
<dbReference type="PANTHER" id="PTHR22600">
    <property type="entry name" value="BETA-HEXOSAMINIDASE"/>
    <property type="match status" value="1"/>
</dbReference>
<dbReference type="OrthoDB" id="726159at2"/>
<dbReference type="GO" id="GO:0004563">
    <property type="term" value="F:beta-N-acetylhexosaminidase activity"/>
    <property type="evidence" value="ECO:0007669"/>
    <property type="project" value="UniProtKB-EC"/>
</dbReference>
<gene>
    <name evidence="9" type="ORF">SAMN05444266_109294</name>
</gene>
<evidence type="ECO:0000256" key="5">
    <source>
        <dbReference type="ARBA" id="ARBA00023295"/>
    </source>
</evidence>
<dbReference type="InterPro" id="IPR017853">
    <property type="entry name" value="GH"/>
</dbReference>
<evidence type="ECO:0000256" key="1">
    <source>
        <dbReference type="ARBA" id="ARBA00001231"/>
    </source>
</evidence>
<dbReference type="Gene3D" id="3.30.379.10">
    <property type="entry name" value="Chitobiase/beta-hexosaminidase domain 2-like"/>
    <property type="match status" value="1"/>
</dbReference>
<evidence type="ECO:0000256" key="4">
    <source>
        <dbReference type="ARBA" id="ARBA00022801"/>
    </source>
</evidence>
<dbReference type="RefSeq" id="WP_073085847.1">
    <property type="nucleotide sequence ID" value="NZ_FRBL01000009.1"/>
</dbReference>
<evidence type="ECO:0000313" key="10">
    <source>
        <dbReference type="Proteomes" id="UP000184420"/>
    </source>
</evidence>
<dbReference type="Proteomes" id="UP000184420">
    <property type="component" value="Unassembled WGS sequence"/>
</dbReference>
<dbReference type="PIRSF" id="PIRSF001093">
    <property type="entry name" value="B-hxosamndse_ab_euk"/>
    <property type="match status" value="1"/>
</dbReference>
<keyword evidence="4" id="KW-0378">Hydrolase</keyword>
<dbReference type="SUPFAM" id="SSF51445">
    <property type="entry name" value="(Trans)glycosidases"/>
    <property type="match status" value="1"/>
</dbReference>
<dbReference type="Gene3D" id="3.20.20.80">
    <property type="entry name" value="Glycosidases"/>
    <property type="match status" value="1"/>
</dbReference>
<dbReference type="CDD" id="cd06563">
    <property type="entry name" value="GH20_chitobiase-like"/>
    <property type="match status" value="1"/>
</dbReference>
<evidence type="ECO:0000259" key="8">
    <source>
        <dbReference type="Pfam" id="PF02838"/>
    </source>
</evidence>
<dbReference type="Pfam" id="PF00728">
    <property type="entry name" value="Glyco_hydro_20"/>
    <property type="match status" value="1"/>
</dbReference>
<evidence type="ECO:0000259" key="7">
    <source>
        <dbReference type="Pfam" id="PF00728"/>
    </source>
</evidence>
<evidence type="ECO:0000256" key="6">
    <source>
        <dbReference type="PIRSR" id="PIRSR625705-1"/>
    </source>
</evidence>
<name>A0A1M7KFP6_9BACT</name>
<dbReference type="EC" id="3.2.1.52" evidence="3"/>
<comment type="catalytic activity">
    <reaction evidence="1">
        <text>Hydrolysis of terminal non-reducing N-acetyl-D-hexosamine residues in N-acetyl-beta-D-hexosaminides.</text>
        <dbReference type="EC" id="3.2.1.52"/>
    </reaction>
</comment>
<dbReference type="EMBL" id="FRBL01000009">
    <property type="protein sequence ID" value="SHM64094.1"/>
    <property type="molecule type" value="Genomic_DNA"/>
</dbReference>